<protein>
    <submittedName>
        <fullName evidence="2">Uncharacterized protein</fullName>
    </submittedName>
</protein>
<sequence>MTPKNILGEELPDRQPSPPFTPYPPDETCTLNYGNEAASANAPGDGGDAPPGSVTETLKLLKRLGYPESQDVYKSSAMLTKVNTALTKRMGKLEAAKESLLVPGVVESQLSKKTVIPKAPVAKAAPNRPAPKAKPAAKPACAKAAAKSEPDGDKKLLSAMQQLTQGLLNFLGIMHSHDLWLPLGCCGLMWKEGLKALRCYSFCAKKANPSTLRSSICFSTEKDEKKQEEMNLLRVDGRVPTMQLWSTPDNQASSQPWRWLGWYWTPDDLDSVWVGPVPGGMPIASDLVRGRSVWWLTREQLTAAERRASDFTTNHMPVVKADVASDAQALAWAELMVMGSNIPVHWHGRVRPDYSVQPDWAYAVIQQLLDLQVFLEVGKNGTEANASAVVQACLDALGDDETQTPPADCLACVTQVLASLLHRRQQVATAIGTAGSQALLKKLHGWCMASIDFEKSAKERGYRLLHASGRAPVSPGVGEPLLAPASWYTPVMVCAHQLLSKAELVKLRDSGQALDAEIQQLWV</sequence>
<dbReference type="AlphaFoldDB" id="A0A9P1G312"/>
<evidence type="ECO:0000256" key="1">
    <source>
        <dbReference type="SAM" id="MobiDB-lite"/>
    </source>
</evidence>
<dbReference type="Proteomes" id="UP001152797">
    <property type="component" value="Unassembled WGS sequence"/>
</dbReference>
<feature type="compositionally biased region" description="Pro residues" evidence="1">
    <location>
        <begin position="15"/>
        <end position="25"/>
    </location>
</feature>
<dbReference type="OrthoDB" id="10652099at2759"/>
<evidence type="ECO:0000313" key="4">
    <source>
        <dbReference type="Proteomes" id="UP001152797"/>
    </source>
</evidence>
<organism evidence="2">
    <name type="scientific">Cladocopium goreaui</name>
    <dbReference type="NCBI Taxonomy" id="2562237"/>
    <lineage>
        <taxon>Eukaryota</taxon>
        <taxon>Sar</taxon>
        <taxon>Alveolata</taxon>
        <taxon>Dinophyceae</taxon>
        <taxon>Suessiales</taxon>
        <taxon>Symbiodiniaceae</taxon>
        <taxon>Cladocopium</taxon>
    </lineage>
</organism>
<reference evidence="3" key="2">
    <citation type="submission" date="2024-04" db="EMBL/GenBank/DDBJ databases">
        <authorList>
            <person name="Chen Y."/>
            <person name="Shah S."/>
            <person name="Dougan E. K."/>
            <person name="Thang M."/>
            <person name="Chan C."/>
        </authorList>
    </citation>
    <scope>NUCLEOTIDE SEQUENCE [LARGE SCALE GENOMIC DNA]</scope>
</reference>
<dbReference type="EMBL" id="CAMXCT020002586">
    <property type="protein sequence ID" value="CAL1152499.1"/>
    <property type="molecule type" value="Genomic_DNA"/>
</dbReference>
<feature type="non-terminal residue" evidence="2">
    <location>
        <position position="1"/>
    </location>
</feature>
<proteinExistence type="predicted"/>
<feature type="region of interest" description="Disordered" evidence="1">
    <location>
        <begin position="1"/>
        <end position="54"/>
    </location>
</feature>
<accession>A0A9P1G312</accession>
<evidence type="ECO:0000313" key="2">
    <source>
        <dbReference type="EMBL" id="CAI3999124.1"/>
    </source>
</evidence>
<name>A0A9P1G312_9DINO</name>
<keyword evidence="4" id="KW-1185">Reference proteome</keyword>
<reference evidence="2" key="1">
    <citation type="submission" date="2022-10" db="EMBL/GenBank/DDBJ databases">
        <authorList>
            <person name="Chen Y."/>
            <person name="Dougan E. K."/>
            <person name="Chan C."/>
            <person name="Rhodes N."/>
            <person name="Thang M."/>
        </authorList>
    </citation>
    <scope>NUCLEOTIDE SEQUENCE</scope>
</reference>
<comment type="caution">
    <text evidence="2">The sequence shown here is derived from an EMBL/GenBank/DDBJ whole genome shotgun (WGS) entry which is preliminary data.</text>
</comment>
<evidence type="ECO:0000313" key="3">
    <source>
        <dbReference type="EMBL" id="CAL1152499.1"/>
    </source>
</evidence>
<dbReference type="EMBL" id="CAMXCT010002586">
    <property type="protein sequence ID" value="CAI3999124.1"/>
    <property type="molecule type" value="Genomic_DNA"/>
</dbReference>
<gene>
    <name evidence="2" type="ORF">C1SCF055_LOCUS25367</name>
</gene>
<dbReference type="EMBL" id="CAMXCT030002586">
    <property type="protein sequence ID" value="CAL4786436.1"/>
    <property type="molecule type" value="Genomic_DNA"/>
</dbReference>